<evidence type="ECO:0000256" key="1">
    <source>
        <dbReference type="ARBA" id="ARBA00022723"/>
    </source>
</evidence>
<dbReference type="GO" id="GO:0046872">
    <property type="term" value="F:metal ion binding"/>
    <property type="evidence" value="ECO:0007669"/>
    <property type="project" value="UniProtKB-KW"/>
</dbReference>
<keyword evidence="2 4" id="KW-0378">Hydrolase</keyword>
<dbReference type="InterPro" id="IPR000222">
    <property type="entry name" value="PP2C_BS"/>
</dbReference>
<dbReference type="AlphaFoldDB" id="A0A067PS56"/>
<dbReference type="InterPro" id="IPR036457">
    <property type="entry name" value="PPM-type-like_dom_sf"/>
</dbReference>
<evidence type="ECO:0000256" key="4">
    <source>
        <dbReference type="RuleBase" id="RU003465"/>
    </source>
</evidence>
<evidence type="ECO:0000256" key="3">
    <source>
        <dbReference type="ARBA" id="ARBA00022912"/>
    </source>
</evidence>
<dbReference type="PANTHER" id="PTHR13832">
    <property type="entry name" value="PROTEIN PHOSPHATASE 2C"/>
    <property type="match status" value="1"/>
</dbReference>
<sequence>MGWGPPYGPWRYRVLAEPQVTLELARLSNAQSSQGRVDTLTFQPCPNPEEQSQDRYIVQDWDLRGGTWRFAGVFDGHAGQEAVDYTVANLPNLIKQSLETAVTSSHEIGSSTISQLLADSIQQLDDSLTHGLLDLFPGGPDAISRLTDADIQSIVNDGGENSRKVVRCMRGTTALVSLIDPRQENLWVASLGDCQAVLGVKNSNQDWDVSILSSNHNGREPSEVERIHKAHPGEPECVLRDRVLGAIAVTRAIGDHLFKLPSIYTERVFMNAKPGFRISTAIQEFLPRNISPPYLTANADVQHVNLVSIEGTERFLIMCSDGLVDLYDAPNLDVELAERWIRIVSDANGENRALSLLRDSLGGTDEKKVSRMMTVEMDSRWMDDVTLVVQRV</sequence>
<dbReference type="InterPro" id="IPR001932">
    <property type="entry name" value="PPM-type_phosphatase-like_dom"/>
</dbReference>
<evidence type="ECO:0000313" key="7">
    <source>
        <dbReference type="Proteomes" id="UP000027265"/>
    </source>
</evidence>
<gene>
    <name evidence="6" type="ORF">JAAARDRAFT_130764</name>
</gene>
<dbReference type="Pfam" id="PF00481">
    <property type="entry name" value="PP2C"/>
    <property type="match status" value="1"/>
</dbReference>
<reference evidence="7" key="1">
    <citation type="journal article" date="2014" name="Proc. Natl. Acad. Sci. U.S.A.">
        <title>Extensive sampling of basidiomycete genomes demonstrates inadequacy of the white-rot/brown-rot paradigm for wood decay fungi.</title>
        <authorList>
            <person name="Riley R."/>
            <person name="Salamov A.A."/>
            <person name="Brown D.W."/>
            <person name="Nagy L.G."/>
            <person name="Floudas D."/>
            <person name="Held B.W."/>
            <person name="Levasseur A."/>
            <person name="Lombard V."/>
            <person name="Morin E."/>
            <person name="Otillar R."/>
            <person name="Lindquist E.A."/>
            <person name="Sun H."/>
            <person name="LaButti K.M."/>
            <person name="Schmutz J."/>
            <person name="Jabbour D."/>
            <person name="Luo H."/>
            <person name="Baker S.E."/>
            <person name="Pisabarro A.G."/>
            <person name="Walton J.D."/>
            <person name="Blanchette R.A."/>
            <person name="Henrissat B."/>
            <person name="Martin F."/>
            <person name="Cullen D."/>
            <person name="Hibbett D.S."/>
            <person name="Grigoriev I.V."/>
        </authorList>
    </citation>
    <scope>NUCLEOTIDE SEQUENCE [LARGE SCALE GENOMIC DNA]</scope>
    <source>
        <strain evidence="7">MUCL 33604</strain>
    </source>
</reference>
<dbReference type="SUPFAM" id="SSF81606">
    <property type="entry name" value="PP2C-like"/>
    <property type="match status" value="1"/>
</dbReference>
<dbReference type="PROSITE" id="PS01032">
    <property type="entry name" value="PPM_1"/>
    <property type="match status" value="1"/>
</dbReference>
<keyword evidence="1" id="KW-0479">Metal-binding</keyword>
<proteinExistence type="inferred from homology"/>
<dbReference type="OrthoDB" id="19329at2759"/>
<organism evidence="6 7">
    <name type="scientific">Jaapia argillacea MUCL 33604</name>
    <dbReference type="NCBI Taxonomy" id="933084"/>
    <lineage>
        <taxon>Eukaryota</taxon>
        <taxon>Fungi</taxon>
        <taxon>Dikarya</taxon>
        <taxon>Basidiomycota</taxon>
        <taxon>Agaricomycotina</taxon>
        <taxon>Agaricomycetes</taxon>
        <taxon>Agaricomycetidae</taxon>
        <taxon>Jaapiales</taxon>
        <taxon>Jaapiaceae</taxon>
        <taxon>Jaapia</taxon>
    </lineage>
</organism>
<accession>A0A067PS56</accession>
<dbReference type="Proteomes" id="UP000027265">
    <property type="component" value="Unassembled WGS sequence"/>
</dbReference>
<dbReference type="CDD" id="cd00143">
    <property type="entry name" value="PP2Cc"/>
    <property type="match status" value="1"/>
</dbReference>
<dbReference type="STRING" id="933084.A0A067PS56"/>
<feature type="domain" description="PPM-type phosphatase" evidence="5">
    <location>
        <begin position="41"/>
        <end position="392"/>
    </location>
</feature>
<evidence type="ECO:0000313" key="6">
    <source>
        <dbReference type="EMBL" id="KDQ57569.1"/>
    </source>
</evidence>
<dbReference type="SMART" id="SM00332">
    <property type="entry name" value="PP2Cc"/>
    <property type="match status" value="1"/>
</dbReference>
<comment type="similarity">
    <text evidence="4">Belongs to the PP2C family.</text>
</comment>
<evidence type="ECO:0000256" key="2">
    <source>
        <dbReference type="ARBA" id="ARBA00022801"/>
    </source>
</evidence>
<dbReference type="Gene3D" id="3.60.40.10">
    <property type="entry name" value="PPM-type phosphatase domain"/>
    <property type="match status" value="1"/>
</dbReference>
<dbReference type="EMBL" id="KL197719">
    <property type="protein sequence ID" value="KDQ57569.1"/>
    <property type="molecule type" value="Genomic_DNA"/>
</dbReference>
<dbReference type="PROSITE" id="PS51746">
    <property type="entry name" value="PPM_2"/>
    <property type="match status" value="1"/>
</dbReference>
<keyword evidence="7" id="KW-1185">Reference proteome</keyword>
<evidence type="ECO:0000259" key="5">
    <source>
        <dbReference type="PROSITE" id="PS51746"/>
    </source>
</evidence>
<dbReference type="InterPro" id="IPR015655">
    <property type="entry name" value="PP2C"/>
</dbReference>
<dbReference type="GO" id="GO:0004722">
    <property type="term" value="F:protein serine/threonine phosphatase activity"/>
    <property type="evidence" value="ECO:0007669"/>
    <property type="project" value="InterPro"/>
</dbReference>
<protein>
    <recommendedName>
        <fullName evidence="5">PPM-type phosphatase domain-containing protein</fullName>
    </recommendedName>
</protein>
<keyword evidence="3 4" id="KW-0904">Protein phosphatase</keyword>
<dbReference type="InParanoid" id="A0A067PS56"/>
<name>A0A067PS56_9AGAM</name>
<dbReference type="PANTHER" id="PTHR13832:SF792">
    <property type="entry name" value="GM14286P"/>
    <property type="match status" value="1"/>
</dbReference>
<dbReference type="HOGENOM" id="CLU_020130_0_0_1"/>